<organism evidence="1">
    <name type="scientific">Albugo laibachii Nc14</name>
    <dbReference type="NCBI Taxonomy" id="890382"/>
    <lineage>
        <taxon>Eukaryota</taxon>
        <taxon>Sar</taxon>
        <taxon>Stramenopiles</taxon>
        <taxon>Oomycota</taxon>
        <taxon>Peronosporomycetes</taxon>
        <taxon>Albuginales</taxon>
        <taxon>Albuginaceae</taxon>
        <taxon>Albugo</taxon>
    </lineage>
</organism>
<evidence type="ECO:0000313" key="1">
    <source>
        <dbReference type="EMBL" id="CCA26494.1"/>
    </source>
</evidence>
<gene>
    <name evidence="1" type="primary">AlNc14C378G11201</name>
    <name evidence="1" type="ORF">ALNC14_126380</name>
</gene>
<protein>
    <submittedName>
        <fullName evidence="1">AlNc14C378G11201 protein</fullName>
    </submittedName>
</protein>
<reference evidence="1" key="1">
    <citation type="journal article" date="2011" name="PLoS Biol.">
        <title>Gene gain and loss during evolution of obligate parasitism in the white rust pathogen of Arabidopsis thaliana.</title>
        <authorList>
            <person name="Kemen E."/>
            <person name="Gardiner A."/>
            <person name="Schultz-Larsen T."/>
            <person name="Kemen A.C."/>
            <person name="Balmuth A.L."/>
            <person name="Robert-Seilaniantz A."/>
            <person name="Bailey K."/>
            <person name="Holub E."/>
            <person name="Studholme D.J."/>
            <person name="Maclean D."/>
            <person name="Jones J.D."/>
        </authorList>
    </citation>
    <scope>NUCLEOTIDE SEQUENCE</scope>
</reference>
<dbReference type="HOGENOM" id="CLU_1345318_0_0_1"/>
<accession>F0WYE1</accession>
<dbReference type="EMBL" id="FR824422">
    <property type="protein sequence ID" value="CCA26494.1"/>
    <property type="molecule type" value="Genomic_DNA"/>
</dbReference>
<dbReference type="AlphaFoldDB" id="F0WYE1"/>
<proteinExistence type="predicted"/>
<reference evidence="1" key="2">
    <citation type="submission" date="2011-02" db="EMBL/GenBank/DDBJ databases">
        <authorList>
            <person name="MacLean D."/>
        </authorList>
    </citation>
    <scope>NUCLEOTIDE SEQUENCE</scope>
</reference>
<name>F0WYE1_9STRA</name>
<sequence length="204" mass="23564">MLRNQNSIQGTQHFLFRIGKLSEAKRAGMSCSSSSYQPEALCDVVQTPTAYTIQRIMMCLSPLAMFNQVPTSAVSDSFPDYESANWYKTRRWRGKKNRHFNRRKLGNEETFLCVLCLQFKKAYVAYSTSRYAQIYDLFIFDGLICVIEIPNTCACHGLLIIMWSPQLSDSSIVLYVNSCDFVKACKRSMQCRIHTCRNKRVLCW</sequence>